<dbReference type="Proteomes" id="UP000184512">
    <property type="component" value="Unassembled WGS sequence"/>
</dbReference>
<feature type="transmembrane region" description="Helical" evidence="1">
    <location>
        <begin position="281"/>
        <end position="299"/>
    </location>
</feature>
<sequence length="417" mass="42097">MARTSAKPRTVAMDVHRVPRGHQRQWSWPWYVTAGFGPIAVLLAMWLVLGGLAAIGWLTSPDATLPGALALASKMLLLANGAPVEIGGLPVGIAPLGLSTLLILLSLPITSFAARQAAGSRVGASGTDRLRPGREVVVWRVAGLFAAVYAVGMSVIAAVNQTLSFSGVAGSLAIGIVAGLLGAARGLGYDPTAAWPESLRVVPRAAGAALLALLAGGAVLLTVALLASRDQISVIAEGLGGGPTATFLLIALHLAYLPNFILVCISWLLGAGFTLGDGSVVTMLTSDVGLLPAIPILGAVPGPDFGSPANYWWFGVGIVSGAVAALVVALTLPGSRFDRTALIGGGSGLLAGGLVVVACALGSGSLGLERLALVGARVTALVMFAPTILGLSGMAFGLLFGLLMRRRHPVEAVGLGQ</sequence>
<dbReference type="AlphaFoldDB" id="A0A1M6I9D3"/>
<keyword evidence="1" id="KW-0472">Membrane</keyword>
<dbReference type="OrthoDB" id="3742900at2"/>
<reference evidence="2 3" key="1">
    <citation type="submission" date="2016-11" db="EMBL/GenBank/DDBJ databases">
        <authorList>
            <person name="Jaros S."/>
            <person name="Januszkiewicz K."/>
            <person name="Wedrychowicz H."/>
        </authorList>
    </citation>
    <scope>NUCLEOTIDE SEQUENCE [LARGE SCALE GENOMIC DNA]</scope>
    <source>
        <strain evidence="2 3">DSM 12906</strain>
    </source>
</reference>
<name>A0A1M6I9D3_9ACTN</name>
<feature type="transmembrane region" description="Helical" evidence="1">
    <location>
        <begin position="378"/>
        <end position="403"/>
    </location>
</feature>
<dbReference type="Pfam" id="PF19877">
    <property type="entry name" value="DUF6350"/>
    <property type="match status" value="1"/>
</dbReference>
<keyword evidence="3" id="KW-1185">Reference proteome</keyword>
<accession>A0A1M6I9D3</accession>
<feature type="transmembrane region" description="Helical" evidence="1">
    <location>
        <begin position="205"/>
        <end position="227"/>
    </location>
</feature>
<protein>
    <submittedName>
        <fullName evidence="2">Uncharacterized protein</fullName>
    </submittedName>
</protein>
<feature type="transmembrane region" description="Helical" evidence="1">
    <location>
        <begin position="311"/>
        <end position="330"/>
    </location>
</feature>
<dbReference type="RefSeq" id="WP_139280223.1">
    <property type="nucleotide sequence ID" value="NZ_FQZG01000038.1"/>
</dbReference>
<evidence type="ECO:0000313" key="3">
    <source>
        <dbReference type="Proteomes" id="UP000184512"/>
    </source>
</evidence>
<organism evidence="2 3">
    <name type="scientific">Tessaracoccus bendigoensis DSM 12906</name>
    <dbReference type="NCBI Taxonomy" id="1123357"/>
    <lineage>
        <taxon>Bacteria</taxon>
        <taxon>Bacillati</taxon>
        <taxon>Actinomycetota</taxon>
        <taxon>Actinomycetes</taxon>
        <taxon>Propionibacteriales</taxon>
        <taxon>Propionibacteriaceae</taxon>
        <taxon>Tessaracoccus</taxon>
    </lineage>
</organism>
<proteinExistence type="predicted"/>
<gene>
    <name evidence="2" type="ORF">SAMN02745244_02210</name>
</gene>
<feature type="transmembrane region" description="Helical" evidence="1">
    <location>
        <begin position="93"/>
        <end position="115"/>
    </location>
</feature>
<feature type="transmembrane region" description="Helical" evidence="1">
    <location>
        <begin position="136"/>
        <end position="159"/>
    </location>
</feature>
<feature type="transmembrane region" description="Helical" evidence="1">
    <location>
        <begin position="342"/>
        <end position="366"/>
    </location>
</feature>
<dbReference type="STRING" id="1123357.SAMN02745244_02210"/>
<keyword evidence="1" id="KW-1133">Transmembrane helix</keyword>
<evidence type="ECO:0000256" key="1">
    <source>
        <dbReference type="SAM" id="Phobius"/>
    </source>
</evidence>
<keyword evidence="1" id="KW-0812">Transmembrane</keyword>
<feature type="transmembrane region" description="Helical" evidence="1">
    <location>
        <begin position="30"/>
        <end position="58"/>
    </location>
</feature>
<feature type="transmembrane region" description="Helical" evidence="1">
    <location>
        <begin position="165"/>
        <end position="184"/>
    </location>
</feature>
<feature type="transmembrane region" description="Helical" evidence="1">
    <location>
        <begin position="247"/>
        <end position="269"/>
    </location>
</feature>
<dbReference type="InterPro" id="IPR045931">
    <property type="entry name" value="DUF6350"/>
</dbReference>
<evidence type="ECO:0000313" key="2">
    <source>
        <dbReference type="EMBL" id="SHJ31035.1"/>
    </source>
</evidence>
<dbReference type="EMBL" id="FQZG01000038">
    <property type="protein sequence ID" value="SHJ31035.1"/>
    <property type="molecule type" value="Genomic_DNA"/>
</dbReference>